<dbReference type="Proteomes" id="UP001260773">
    <property type="component" value="Unassembled WGS sequence"/>
</dbReference>
<gene>
    <name evidence="1" type="ORF">P7D43_19725</name>
</gene>
<evidence type="ECO:0000313" key="1">
    <source>
        <dbReference type="EMBL" id="MDT2404601.1"/>
    </source>
</evidence>
<dbReference type="EMBL" id="JARPWH010000118">
    <property type="protein sequence ID" value="MDT2404601.1"/>
    <property type="molecule type" value="Genomic_DNA"/>
</dbReference>
<evidence type="ECO:0000313" key="2">
    <source>
        <dbReference type="Proteomes" id="UP001260773"/>
    </source>
</evidence>
<organism evidence="1 2">
    <name type="scientific">Enterococcus avium</name>
    <name type="common">Streptococcus avium</name>
    <dbReference type="NCBI Taxonomy" id="33945"/>
    <lineage>
        <taxon>Bacteria</taxon>
        <taxon>Bacillati</taxon>
        <taxon>Bacillota</taxon>
        <taxon>Bacilli</taxon>
        <taxon>Lactobacillales</taxon>
        <taxon>Enterococcaceae</taxon>
        <taxon>Enterococcus</taxon>
    </lineage>
</organism>
<name>A0AAW8S2F4_ENTAV</name>
<protein>
    <submittedName>
        <fullName evidence="1">Tail assembly chaperone</fullName>
    </submittedName>
</protein>
<comment type="caution">
    <text evidence="1">The sequence shown here is derived from an EMBL/GenBank/DDBJ whole genome shotgun (WGS) entry which is preliminary data.</text>
</comment>
<dbReference type="InterPro" id="IPR024410">
    <property type="entry name" value="Phage_TAC_12"/>
</dbReference>
<dbReference type="Pfam" id="PF12363">
    <property type="entry name" value="Phage_TAC_12"/>
    <property type="match status" value="1"/>
</dbReference>
<dbReference type="AlphaFoldDB" id="A0AAW8S2F4"/>
<reference evidence="1" key="1">
    <citation type="submission" date="2023-03" db="EMBL/GenBank/DDBJ databases">
        <authorList>
            <person name="Shen W."/>
            <person name="Cai J."/>
        </authorList>
    </citation>
    <scope>NUCLEOTIDE SEQUENCE</scope>
    <source>
        <strain evidence="1">P33-2</strain>
    </source>
</reference>
<sequence>MKLTINGKDYTAYFGLDFIEALDSNEMVGTVSYNGMDVAVGTTMVIGLLADTRNPKYLVPIIKAALNTEDSIPTDVEIKKWIESQENLKNTVDAFLLNLQKVNLLQEMVNWKSVKIQNKEALKMFLG</sequence>
<dbReference type="RefSeq" id="WP_176675102.1">
    <property type="nucleotide sequence ID" value="NZ_JARPWH010000118.1"/>
</dbReference>
<proteinExistence type="predicted"/>
<accession>A0AAW8S2F4</accession>